<comment type="similarity">
    <text evidence="3">Belongs to the peptidase M50B family.</text>
</comment>
<evidence type="ECO:0000256" key="9">
    <source>
        <dbReference type="ARBA" id="ARBA00023049"/>
    </source>
</evidence>
<reference evidence="13 14" key="1">
    <citation type="journal article" date="2016" name="Nat. Commun.">
        <title>Thousands of microbial genomes shed light on interconnected biogeochemical processes in an aquifer system.</title>
        <authorList>
            <person name="Anantharaman K."/>
            <person name="Brown C.T."/>
            <person name="Hug L.A."/>
            <person name="Sharon I."/>
            <person name="Castelle C.J."/>
            <person name="Probst A.J."/>
            <person name="Thomas B.C."/>
            <person name="Singh A."/>
            <person name="Wilkins M.J."/>
            <person name="Karaoz U."/>
            <person name="Brodie E.L."/>
            <person name="Williams K.H."/>
            <person name="Hubbard S.S."/>
            <person name="Banfield J.F."/>
        </authorList>
    </citation>
    <scope>NUCLEOTIDE SEQUENCE [LARGE SCALE GENOMIC DNA]</scope>
</reference>
<evidence type="ECO:0000313" key="14">
    <source>
        <dbReference type="Proteomes" id="UP000179221"/>
    </source>
</evidence>
<dbReference type="Gene3D" id="2.30.42.10">
    <property type="match status" value="1"/>
</dbReference>
<dbReference type="PANTHER" id="PTHR42837:SF2">
    <property type="entry name" value="MEMBRANE METALLOPROTEASE ARASP2, CHLOROPLASTIC-RELATED"/>
    <property type="match status" value="1"/>
</dbReference>
<evidence type="ECO:0000256" key="4">
    <source>
        <dbReference type="ARBA" id="ARBA00022670"/>
    </source>
</evidence>
<dbReference type="InterPro" id="IPR008915">
    <property type="entry name" value="Peptidase_M50"/>
</dbReference>
<feature type="transmembrane region" description="Helical" evidence="11">
    <location>
        <begin position="327"/>
        <end position="347"/>
    </location>
</feature>
<dbReference type="Pfam" id="PF17820">
    <property type="entry name" value="PDZ_6"/>
    <property type="match status" value="1"/>
</dbReference>
<evidence type="ECO:0000256" key="5">
    <source>
        <dbReference type="ARBA" id="ARBA00022692"/>
    </source>
</evidence>
<evidence type="ECO:0000256" key="7">
    <source>
        <dbReference type="ARBA" id="ARBA00022833"/>
    </source>
</evidence>
<feature type="transmembrane region" description="Helical" evidence="11">
    <location>
        <begin position="93"/>
        <end position="117"/>
    </location>
</feature>
<dbReference type="InterPro" id="IPR036034">
    <property type="entry name" value="PDZ_sf"/>
</dbReference>
<feature type="transmembrane region" description="Helical" evidence="11">
    <location>
        <begin position="276"/>
        <end position="298"/>
    </location>
</feature>
<evidence type="ECO:0000256" key="6">
    <source>
        <dbReference type="ARBA" id="ARBA00022801"/>
    </source>
</evidence>
<dbReference type="Proteomes" id="UP000179221">
    <property type="component" value="Unassembled WGS sequence"/>
</dbReference>
<dbReference type="InterPro" id="IPR001478">
    <property type="entry name" value="PDZ"/>
</dbReference>
<protein>
    <recommendedName>
        <fullName evidence="12">PDZ domain-containing protein</fullName>
    </recommendedName>
</protein>
<keyword evidence="5 11" id="KW-0812">Transmembrane</keyword>
<dbReference type="GO" id="GO:0006508">
    <property type="term" value="P:proteolysis"/>
    <property type="evidence" value="ECO:0007669"/>
    <property type="project" value="UniProtKB-KW"/>
</dbReference>
<dbReference type="SMART" id="SM00228">
    <property type="entry name" value="PDZ"/>
    <property type="match status" value="1"/>
</dbReference>
<dbReference type="GO" id="GO:0016020">
    <property type="term" value="C:membrane"/>
    <property type="evidence" value="ECO:0007669"/>
    <property type="project" value="UniProtKB-SubCell"/>
</dbReference>
<dbReference type="AlphaFoldDB" id="A0A1F7YJZ9"/>
<dbReference type="GO" id="GO:0004222">
    <property type="term" value="F:metalloendopeptidase activity"/>
    <property type="evidence" value="ECO:0007669"/>
    <property type="project" value="InterPro"/>
</dbReference>
<comment type="subcellular location">
    <subcellularLocation>
        <location evidence="2">Membrane</location>
        <topology evidence="2">Multi-pass membrane protein</topology>
    </subcellularLocation>
</comment>
<keyword evidence="8 11" id="KW-1133">Transmembrane helix</keyword>
<keyword evidence="6" id="KW-0378">Hydrolase</keyword>
<name>A0A1F7YJZ9_9BACT</name>
<evidence type="ECO:0000256" key="1">
    <source>
        <dbReference type="ARBA" id="ARBA00001947"/>
    </source>
</evidence>
<keyword evidence="9" id="KW-0482">Metalloprotease</keyword>
<proteinExistence type="inferred from homology"/>
<dbReference type="PANTHER" id="PTHR42837">
    <property type="entry name" value="REGULATOR OF SIGMA-E PROTEASE RSEP"/>
    <property type="match status" value="1"/>
</dbReference>
<sequence length="367" mass="39991">MFTAAITFLLILSILVLVHEFGHFIAAKRAGVWVEEFGLGYPPRVYGRKIGETMYSINLFPIGGFVRLHGEQTEEGISKPKKAFFYKNKKKRFSILIAGVVMNFILAIVAFTVVYTFSGVPRETDKVIVSGIAKDSPAESAGIKDNDVIESVAGQEVKDIGKFIEIVETKKGEKITLGLKDKNGAERHVEVTPRINHPDNEGPIGVAVTQTEMYFPPIWKRPFLGVYNGFQEAIFWGETIVIGLFTVIKNLLTGVVPKDVAGPVGIFAMTSEVSKFGILAIINFLGVFSVNLAIINIVPFPALDGGRLFFLGIESLIGKKVVPKIEAAIHMAGMVVLILLIIAITIGDVRRLISAGSLSGFLENAVK</sequence>
<dbReference type="SUPFAM" id="SSF50156">
    <property type="entry name" value="PDZ domain-like"/>
    <property type="match status" value="1"/>
</dbReference>
<dbReference type="InterPro" id="IPR004387">
    <property type="entry name" value="Pept_M50_Zn"/>
</dbReference>
<organism evidence="13 14">
    <name type="scientific">Candidatus Woesebacteria bacterium RIFCSPHIGHO2_01_FULL_40_22</name>
    <dbReference type="NCBI Taxonomy" id="1802499"/>
    <lineage>
        <taxon>Bacteria</taxon>
        <taxon>Candidatus Woeseibacteriota</taxon>
    </lineage>
</organism>
<dbReference type="Pfam" id="PF02163">
    <property type="entry name" value="Peptidase_M50"/>
    <property type="match status" value="1"/>
</dbReference>
<dbReference type="CDD" id="cd06163">
    <property type="entry name" value="S2P-M50_PDZ_RseP-like"/>
    <property type="match status" value="1"/>
</dbReference>
<keyword evidence="7" id="KW-0862">Zinc</keyword>
<accession>A0A1F7YJZ9</accession>
<evidence type="ECO:0000256" key="3">
    <source>
        <dbReference type="ARBA" id="ARBA00007931"/>
    </source>
</evidence>
<evidence type="ECO:0000259" key="12">
    <source>
        <dbReference type="SMART" id="SM00228"/>
    </source>
</evidence>
<dbReference type="EMBL" id="MGGL01000008">
    <property type="protein sequence ID" value="OGM26928.1"/>
    <property type="molecule type" value="Genomic_DNA"/>
</dbReference>
<keyword evidence="4" id="KW-0645">Protease</keyword>
<comment type="cofactor">
    <cofactor evidence="1">
        <name>Zn(2+)</name>
        <dbReference type="ChEBI" id="CHEBI:29105"/>
    </cofactor>
</comment>
<feature type="domain" description="PDZ" evidence="12">
    <location>
        <begin position="107"/>
        <end position="183"/>
    </location>
</feature>
<evidence type="ECO:0000256" key="2">
    <source>
        <dbReference type="ARBA" id="ARBA00004141"/>
    </source>
</evidence>
<evidence type="ECO:0000256" key="8">
    <source>
        <dbReference type="ARBA" id="ARBA00022989"/>
    </source>
</evidence>
<comment type="caution">
    <text evidence="13">The sequence shown here is derived from an EMBL/GenBank/DDBJ whole genome shotgun (WGS) entry which is preliminary data.</text>
</comment>
<dbReference type="InterPro" id="IPR041489">
    <property type="entry name" value="PDZ_6"/>
</dbReference>
<evidence type="ECO:0000313" key="13">
    <source>
        <dbReference type="EMBL" id="OGM26928.1"/>
    </source>
</evidence>
<gene>
    <name evidence="13" type="ORF">A2628_05810</name>
</gene>
<keyword evidence="10 11" id="KW-0472">Membrane</keyword>
<evidence type="ECO:0000256" key="11">
    <source>
        <dbReference type="SAM" id="Phobius"/>
    </source>
</evidence>
<evidence type="ECO:0000256" key="10">
    <source>
        <dbReference type="ARBA" id="ARBA00023136"/>
    </source>
</evidence>